<organism evidence="3 4">
    <name type="scientific">Handroanthus impetiginosus</name>
    <dbReference type="NCBI Taxonomy" id="429701"/>
    <lineage>
        <taxon>Eukaryota</taxon>
        <taxon>Viridiplantae</taxon>
        <taxon>Streptophyta</taxon>
        <taxon>Embryophyta</taxon>
        <taxon>Tracheophyta</taxon>
        <taxon>Spermatophyta</taxon>
        <taxon>Magnoliopsida</taxon>
        <taxon>eudicotyledons</taxon>
        <taxon>Gunneridae</taxon>
        <taxon>Pentapetalae</taxon>
        <taxon>asterids</taxon>
        <taxon>lamiids</taxon>
        <taxon>Lamiales</taxon>
        <taxon>Bignoniaceae</taxon>
        <taxon>Crescentiina</taxon>
        <taxon>Tabebuia alliance</taxon>
        <taxon>Handroanthus</taxon>
    </lineage>
</organism>
<proteinExistence type="predicted"/>
<feature type="region of interest" description="Disordered" evidence="1">
    <location>
        <begin position="36"/>
        <end position="60"/>
    </location>
</feature>
<sequence length="111" mass="12719">MALPENCTQSPVGTLLAKPSINPLSTFNWKPRTAFAPIQAPRPDPLRRISSPPATQPSEQRPVVSAVVVTGIHLLLFLFHLSLRLLLFWWKMWLVHEIFVRGTYEFVCWIK</sequence>
<evidence type="ECO:0000313" key="4">
    <source>
        <dbReference type="Proteomes" id="UP000231279"/>
    </source>
</evidence>
<protein>
    <submittedName>
        <fullName evidence="3">Uncharacterized protein</fullName>
    </submittedName>
</protein>
<comment type="caution">
    <text evidence="3">The sequence shown here is derived from an EMBL/GenBank/DDBJ whole genome shotgun (WGS) entry which is preliminary data.</text>
</comment>
<keyword evidence="4" id="KW-1185">Reference proteome</keyword>
<accession>A0A2G9HKV0</accession>
<dbReference type="AlphaFoldDB" id="A0A2G9HKV0"/>
<evidence type="ECO:0000256" key="1">
    <source>
        <dbReference type="SAM" id="MobiDB-lite"/>
    </source>
</evidence>
<dbReference type="Proteomes" id="UP000231279">
    <property type="component" value="Unassembled WGS sequence"/>
</dbReference>
<evidence type="ECO:0000313" key="3">
    <source>
        <dbReference type="EMBL" id="PIN18134.1"/>
    </source>
</evidence>
<reference evidence="4" key="1">
    <citation type="journal article" date="2018" name="Gigascience">
        <title>Genome assembly of the Pink Ipe (Handroanthus impetiginosus, Bignoniaceae), a highly valued, ecologically keystone Neotropical timber forest tree.</title>
        <authorList>
            <person name="Silva-Junior O.B."/>
            <person name="Grattapaglia D."/>
            <person name="Novaes E."/>
            <person name="Collevatti R.G."/>
        </authorList>
    </citation>
    <scope>NUCLEOTIDE SEQUENCE [LARGE SCALE GENOMIC DNA]</scope>
    <source>
        <strain evidence="4">cv. UFG-1</strain>
    </source>
</reference>
<gene>
    <name evidence="3" type="ORF">CDL12_09206</name>
</gene>
<evidence type="ECO:0000256" key="2">
    <source>
        <dbReference type="SAM" id="Phobius"/>
    </source>
</evidence>
<keyword evidence="2" id="KW-1133">Transmembrane helix</keyword>
<keyword evidence="2" id="KW-0472">Membrane</keyword>
<feature type="transmembrane region" description="Helical" evidence="2">
    <location>
        <begin position="63"/>
        <end position="83"/>
    </location>
</feature>
<keyword evidence="2" id="KW-0812">Transmembrane</keyword>
<name>A0A2G9HKV0_9LAMI</name>
<dbReference type="EMBL" id="NKXS01001524">
    <property type="protein sequence ID" value="PIN18134.1"/>
    <property type="molecule type" value="Genomic_DNA"/>
</dbReference>